<evidence type="ECO:0000313" key="2">
    <source>
        <dbReference type="Proteomes" id="UP000235220"/>
    </source>
</evidence>
<dbReference type="InterPro" id="IPR046349">
    <property type="entry name" value="C1-like_sf"/>
</dbReference>
<dbReference type="STRING" id="51240.A0A2I4DGZ1"/>
<dbReference type="RefSeq" id="XP_018806416.1">
    <property type="nucleotide sequence ID" value="XM_018950871.1"/>
</dbReference>
<reference evidence="3" key="1">
    <citation type="submission" date="2025-08" db="UniProtKB">
        <authorList>
            <consortium name="RefSeq"/>
        </authorList>
    </citation>
    <scope>IDENTIFICATION</scope>
    <source>
        <tissue evidence="3">Leaves</tissue>
    </source>
</reference>
<dbReference type="InterPro" id="IPR004146">
    <property type="entry name" value="DC1"/>
</dbReference>
<dbReference type="FunCoup" id="A0A2I4DGZ1">
    <property type="interactions" value="138"/>
</dbReference>
<evidence type="ECO:0000256" key="1">
    <source>
        <dbReference type="ARBA" id="ARBA00022737"/>
    </source>
</evidence>
<dbReference type="PANTHER" id="PTHR32410">
    <property type="entry name" value="CYSTEINE/HISTIDINE-RICH C1 DOMAIN FAMILY PROTEIN"/>
    <property type="match status" value="1"/>
</dbReference>
<accession>A0A2I4DGZ1</accession>
<dbReference type="OrthoDB" id="1884766at2759"/>
<dbReference type="PANTHER" id="PTHR32410:SF163">
    <property type="entry name" value="DC1 DOMAIN-CONTAINING PROTEIN"/>
    <property type="match status" value="1"/>
</dbReference>
<dbReference type="Pfam" id="PF03107">
    <property type="entry name" value="C1_2"/>
    <property type="match status" value="5"/>
</dbReference>
<dbReference type="Proteomes" id="UP000235220">
    <property type="component" value="Chromosome 15"/>
</dbReference>
<name>A0A2I4DGZ1_JUGRE</name>
<dbReference type="KEGG" id="jre:108980054"/>
<protein>
    <submittedName>
        <fullName evidence="3">Uncharacterized protein LOC108980054</fullName>
    </submittedName>
</protein>
<sequence length="416" mass="48414">MCLFVAHLDCASLPLIVKVIRHEHPLNLTFSIPATQSSIVVCKLCVGTVNTNYAIYYCSSCYFVAHLHCATSKEERDETILQNFEDKEFSESSKTILEYEDIGTDEFIDSSTFIVKMIKVGVDGIEIATKIKHFCHEHDLELIDKHGIYEKCDGCVRSIFPPFYTCAQCGLFLHKSCVELRRKIRHPLHQHPLMLLPRSPYIESFFMCKTCRRRCNGFVYHCGRCDFDLDVQCSLIPYMFKHDSHEHQLILSKLSLGKKCSCCNSSAGYKFLCANCEFVVDFNCLTLPHSIRYREHEHPFTLCYTPEDDSGEYYCDICEKERDPKRWFYYCEDCLYPAHPKCILRNFMNVKFEKACKFDIHQHPLTLVRKTEHEPLCKKCGKACTNPMSYECVKCNFNFHKNCLRPSTTLKELEIP</sequence>
<keyword evidence="2" id="KW-1185">Reference proteome</keyword>
<keyword evidence="1" id="KW-0677">Repeat</keyword>
<dbReference type="AlphaFoldDB" id="A0A2I4DGZ1"/>
<proteinExistence type="predicted"/>
<evidence type="ECO:0000313" key="3">
    <source>
        <dbReference type="RefSeq" id="XP_018806416.1"/>
    </source>
</evidence>
<dbReference type="SUPFAM" id="SSF57889">
    <property type="entry name" value="Cysteine-rich domain"/>
    <property type="match status" value="5"/>
</dbReference>
<dbReference type="InterPro" id="IPR053192">
    <property type="entry name" value="Vacuole_Formation_Reg"/>
</dbReference>
<dbReference type="Gramene" id="Jr15_08910_p1">
    <property type="protein sequence ID" value="cds.Jr15_08910_p1"/>
    <property type="gene ID" value="Jr15_08910"/>
</dbReference>
<gene>
    <name evidence="3" type="primary">LOC108980054</name>
</gene>
<dbReference type="GeneID" id="108980054"/>
<organism evidence="2 3">
    <name type="scientific">Juglans regia</name>
    <name type="common">English walnut</name>
    <dbReference type="NCBI Taxonomy" id="51240"/>
    <lineage>
        <taxon>Eukaryota</taxon>
        <taxon>Viridiplantae</taxon>
        <taxon>Streptophyta</taxon>
        <taxon>Embryophyta</taxon>
        <taxon>Tracheophyta</taxon>
        <taxon>Spermatophyta</taxon>
        <taxon>Magnoliopsida</taxon>
        <taxon>eudicotyledons</taxon>
        <taxon>Gunneridae</taxon>
        <taxon>Pentapetalae</taxon>
        <taxon>rosids</taxon>
        <taxon>fabids</taxon>
        <taxon>Fagales</taxon>
        <taxon>Juglandaceae</taxon>
        <taxon>Juglans</taxon>
    </lineage>
</organism>